<dbReference type="Pfam" id="PF01380">
    <property type="entry name" value="SIS"/>
    <property type="match status" value="1"/>
</dbReference>
<dbReference type="InterPro" id="IPR035474">
    <property type="entry name" value="SIS_Kpsf"/>
</dbReference>
<dbReference type="GO" id="GO:1901135">
    <property type="term" value="P:carbohydrate derivative metabolic process"/>
    <property type="evidence" value="ECO:0007669"/>
    <property type="project" value="InterPro"/>
</dbReference>
<keyword evidence="4" id="KW-1185">Reference proteome</keyword>
<reference evidence="3" key="1">
    <citation type="submission" date="2023-06" db="EMBL/GenBank/DDBJ databases">
        <title>Draft genome of Marssonina rosae.</title>
        <authorList>
            <person name="Cheng Q."/>
        </authorList>
    </citation>
    <scope>NUCLEOTIDE SEQUENCE</scope>
    <source>
        <strain evidence="3">R4</strain>
    </source>
</reference>
<accession>A0AAD9WB51</accession>
<dbReference type="InterPro" id="IPR046348">
    <property type="entry name" value="SIS_dom_sf"/>
</dbReference>
<organism evidence="3 4">
    <name type="scientific">Diplocarpon rosae</name>
    <dbReference type="NCBI Taxonomy" id="946125"/>
    <lineage>
        <taxon>Eukaryota</taxon>
        <taxon>Fungi</taxon>
        <taxon>Dikarya</taxon>
        <taxon>Ascomycota</taxon>
        <taxon>Pezizomycotina</taxon>
        <taxon>Leotiomycetes</taxon>
        <taxon>Helotiales</taxon>
        <taxon>Drepanopezizaceae</taxon>
        <taxon>Diplocarpon</taxon>
    </lineage>
</organism>
<dbReference type="PROSITE" id="PS51464">
    <property type="entry name" value="SIS"/>
    <property type="match status" value="1"/>
</dbReference>
<feature type="region of interest" description="Disordered" evidence="1">
    <location>
        <begin position="1"/>
        <end position="52"/>
    </location>
</feature>
<dbReference type="GO" id="GO:0097367">
    <property type="term" value="F:carbohydrate derivative binding"/>
    <property type="evidence" value="ECO:0007669"/>
    <property type="project" value="InterPro"/>
</dbReference>
<protein>
    <recommendedName>
        <fullName evidence="2">SIS domain-containing protein</fullName>
    </recommendedName>
</protein>
<dbReference type="Proteomes" id="UP001285354">
    <property type="component" value="Unassembled WGS sequence"/>
</dbReference>
<sequence length="406" mass="42882">MTGDHPVQNSEVYLLPTSPPSPATPCERGLSPPPDDDLMSMTPPELNSPCSPSFATPATRLSRAVHVLGTEATALSCLTRLYATDPIARGGFNAAVEVITRFRGDRGKLVISGVGKSGHIAKKLVATMNSLKIHATYLHPTEALHGDLGKLGPHDTILLITFSGKTPELLALLPHLDAALPLLIMTSHTQPSTCEIIRHRPDAILLPAPIHKSETECFGVNAPTTSTTMALALGDALAVVVSTELHVNVQAVFSQNHPGGAIGQAVSATPSVPAPPTPQSECESPVQTLADLALPLARVPELDHAAATAAHVLLAAYRSPSGWVRQGAEVVVSPRRVSRLVPNDMDEPAPCLRGLMVPRREWVLVPAEMELSEARAWAVGKSDEDVLATVLEETVVGVLEVGSLRS</sequence>
<proteinExistence type="predicted"/>
<dbReference type="InterPro" id="IPR001347">
    <property type="entry name" value="SIS_dom"/>
</dbReference>
<dbReference type="Gene3D" id="3.40.50.10490">
    <property type="entry name" value="Glucose-6-phosphate isomerase like protein, domain 1"/>
    <property type="match status" value="1"/>
</dbReference>
<evidence type="ECO:0000259" key="2">
    <source>
        <dbReference type="PROSITE" id="PS51464"/>
    </source>
</evidence>
<feature type="domain" description="SIS" evidence="2">
    <location>
        <begin position="98"/>
        <end position="247"/>
    </location>
</feature>
<dbReference type="CDD" id="cd05014">
    <property type="entry name" value="SIS_Kpsf"/>
    <property type="match status" value="1"/>
</dbReference>
<dbReference type="EMBL" id="JAUBYV010000008">
    <property type="protein sequence ID" value="KAK2624975.1"/>
    <property type="molecule type" value="Genomic_DNA"/>
</dbReference>
<evidence type="ECO:0000313" key="4">
    <source>
        <dbReference type="Proteomes" id="UP001285354"/>
    </source>
</evidence>
<dbReference type="PANTHER" id="PTHR38418:SF2">
    <property type="entry name" value="SUGAR ISOMERASE, KPSF_GUTQ (AFU_ORTHOLOGUE AFUA_6G08860)"/>
    <property type="match status" value="1"/>
</dbReference>
<comment type="caution">
    <text evidence="3">The sequence shown here is derived from an EMBL/GenBank/DDBJ whole genome shotgun (WGS) entry which is preliminary data.</text>
</comment>
<dbReference type="SUPFAM" id="SSF53697">
    <property type="entry name" value="SIS domain"/>
    <property type="match status" value="1"/>
</dbReference>
<name>A0AAD9WB51_9HELO</name>
<gene>
    <name evidence="3" type="ORF">QTJ16_005344</name>
</gene>
<dbReference type="AlphaFoldDB" id="A0AAD9WB51"/>
<evidence type="ECO:0000313" key="3">
    <source>
        <dbReference type="EMBL" id="KAK2624975.1"/>
    </source>
</evidence>
<dbReference type="PANTHER" id="PTHR38418">
    <property type="entry name" value="SUGAR ISOMERASE, KPSF/GUTQ (AFU_ORTHOLOGUE AFUA_6G08860)"/>
    <property type="match status" value="1"/>
</dbReference>
<evidence type="ECO:0000256" key="1">
    <source>
        <dbReference type="SAM" id="MobiDB-lite"/>
    </source>
</evidence>